<keyword evidence="4" id="KW-0479">Metal-binding</keyword>
<dbReference type="PROSITE" id="PS51918">
    <property type="entry name" value="RADICAL_SAM"/>
    <property type="match status" value="1"/>
</dbReference>
<protein>
    <submittedName>
        <fullName evidence="8">TIGR01212 family radical SAM protein</fullName>
    </submittedName>
</protein>
<dbReference type="SFLD" id="SFLDG01091">
    <property type="entry name" value="uncharacterized_CHP01210-like"/>
    <property type="match status" value="1"/>
</dbReference>
<evidence type="ECO:0000259" key="7">
    <source>
        <dbReference type="PROSITE" id="PS51918"/>
    </source>
</evidence>
<sequence>MYSDPELKPLLWGDKRYHSWNYHLRQIFGEKVMKVSLNAGMSCPNRDGTVGTGGCIFCCPQGSGACAGDPTEEIRTQFRKVRERLHQKWPNGKYIAYFQAFSNTYADPALLRRLYEEALAQDGVVGLSISTRPDCLPEPVLEVLDELNQRTYLWVELGLQSVHDRTLQKINRGHDAAAFYRSLAQLRARNIRTCVHIILGLPGEREEDMFTTGQAVASMDVQGLKFHSLHVMKGTALADRYAAGEVDIIDRETYIRQVVNILEILPPHVVIQRLTGDAPQELLVAPQWITRKWGTLQGIDKLLEERNSWQGKNYRKKDSP</sequence>
<dbReference type="InterPro" id="IPR007197">
    <property type="entry name" value="rSAM"/>
</dbReference>
<dbReference type="Pfam" id="PF04055">
    <property type="entry name" value="Radical_SAM"/>
    <property type="match status" value="1"/>
</dbReference>
<keyword evidence="9" id="KW-1185">Reference proteome</keyword>
<reference evidence="8 9" key="1">
    <citation type="submission" date="2019-11" db="EMBL/GenBank/DDBJ databases">
        <title>Whole-genome sequence of a the green, strictly anaerobic photosynthetic bacterium Heliobacillus mobilis DSM 6151.</title>
        <authorList>
            <person name="Kyndt J.A."/>
            <person name="Meyer T.E."/>
        </authorList>
    </citation>
    <scope>NUCLEOTIDE SEQUENCE [LARGE SCALE GENOMIC DNA]</scope>
    <source>
        <strain evidence="8 9">DSM 6151</strain>
    </source>
</reference>
<dbReference type="OrthoDB" id="9801689at2"/>
<feature type="domain" description="Radical SAM core" evidence="7">
    <location>
        <begin position="27"/>
        <end position="274"/>
    </location>
</feature>
<dbReference type="GO" id="GO:0003824">
    <property type="term" value="F:catalytic activity"/>
    <property type="evidence" value="ECO:0007669"/>
    <property type="project" value="InterPro"/>
</dbReference>
<evidence type="ECO:0000256" key="2">
    <source>
        <dbReference type="ARBA" id="ARBA00022485"/>
    </source>
</evidence>
<keyword evidence="6" id="KW-0411">Iron-sulfur</keyword>
<keyword evidence="3" id="KW-0949">S-adenosyl-L-methionine</keyword>
<dbReference type="GO" id="GO:0051539">
    <property type="term" value="F:4 iron, 4 sulfur cluster binding"/>
    <property type="evidence" value="ECO:0007669"/>
    <property type="project" value="UniProtKB-KW"/>
</dbReference>
<dbReference type="AlphaFoldDB" id="A0A6I3SPH3"/>
<dbReference type="InterPro" id="IPR039661">
    <property type="entry name" value="ELP3"/>
</dbReference>
<evidence type="ECO:0000256" key="1">
    <source>
        <dbReference type="ARBA" id="ARBA00001966"/>
    </source>
</evidence>
<proteinExistence type="predicted"/>
<dbReference type="NCBIfam" id="TIGR01212">
    <property type="entry name" value="TIGR01212 family radical SAM protein"/>
    <property type="match status" value="1"/>
</dbReference>
<evidence type="ECO:0000256" key="3">
    <source>
        <dbReference type="ARBA" id="ARBA00022691"/>
    </source>
</evidence>
<dbReference type="PANTHER" id="PTHR11135:SF1">
    <property type="entry name" value="PROTEIN YHCC"/>
    <property type="match status" value="1"/>
</dbReference>
<dbReference type="InterPro" id="IPR058240">
    <property type="entry name" value="rSAM_sf"/>
</dbReference>
<dbReference type="SMART" id="SM00729">
    <property type="entry name" value="Elp3"/>
    <property type="match status" value="1"/>
</dbReference>
<dbReference type="Proteomes" id="UP000430670">
    <property type="component" value="Unassembled WGS sequence"/>
</dbReference>
<dbReference type="SFLD" id="SFLDS00029">
    <property type="entry name" value="Radical_SAM"/>
    <property type="match status" value="1"/>
</dbReference>
<dbReference type="InterPro" id="IPR023404">
    <property type="entry name" value="rSAM_horseshoe"/>
</dbReference>
<comment type="caution">
    <text evidence="8">The sequence shown here is derived from an EMBL/GenBank/DDBJ whole genome shotgun (WGS) entry which is preliminary data.</text>
</comment>
<dbReference type="Pfam" id="PF16199">
    <property type="entry name" value="Radical_SAM_C"/>
    <property type="match status" value="1"/>
</dbReference>
<keyword evidence="2" id="KW-0004">4Fe-4S</keyword>
<dbReference type="Gene3D" id="3.80.30.20">
    <property type="entry name" value="tm_1862 like domain"/>
    <property type="match status" value="1"/>
</dbReference>
<accession>A0A6I3SPH3</accession>
<keyword evidence="5" id="KW-0408">Iron</keyword>
<organism evidence="8 9">
    <name type="scientific">Heliobacterium mobile</name>
    <name type="common">Heliobacillus mobilis</name>
    <dbReference type="NCBI Taxonomy" id="28064"/>
    <lineage>
        <taxon>Bacteria</taxon>
        <taxon>Bacillati</taxon>
        <taxon>Bacillota</taxon>
        <taxon>Clostridia</taxon>
        <taxon>Eubacteriales</taxon>
        <taxon>Heliobacteriaceae</taxon>
        <taxon>Heliobacterium</taxon>
    </lineage>
</organism>
<evidence type="ECO:0000256" key="4">
    <source>
        <dbReference type="ARBA" id="ARBA00022723"/>
    </source>
</evidence>
<evidence type="ECO:0000256" key="5">
    <source>
        <dbReference type="ARBA" id="ARBA00023004"/>
    </source>
</evidence>
<gene>
    <name evidence="8" type="ORF">GJ688_18585</name>
</gene>
<dbReference type="InterPro" id="IPR005911">
    <property type="entry name" value="YhcC-like"/>
</dbReference>
<dbReference type="GO" id="GO:0046872">
    <property type="term" value="F:metal ion binding"/>
    <property type="evidence" value="ECO:0007669"/>
    <property type="project" value="UniProtKB-KW"/>
</dbReference>
<dbReference type="InterPro" id="IPR006638">
    <property type="entry name" value="Elp3/MiaA/NifB-like_rSAM"/>
</dbReference>
<name>A0A6I3SPH3_HELMO</name>
<dbReference type="RefSeq" id="WP_155478009.1">
    <property type="nucleotide sequence ID" value="NZ_WNKU01000045.1"/>
</dbReference>
<dbReference type="InterPro" id="IPR032432">
    <property type="entry name" value="Radical_SAM_C"/>
</dbReference>
<comment type="cofactor">
    <cofactor evidence="1">
        <name>[4Fe-4S] cluster</name>
        <dbReference type="ChEBI" id="CHEBI:49883"/>
    </cofactor>
</comment>
<dbReference type="SUPFAM" id="SSF102114">
    <property type="entry name" value="Radical SAM enzymes"/>
    <property type="match status" value="1"/>
</dbReference>
<evidence type="ECO:0000256" key="6">
    <source>
        <dbReference type="ARBA" id="ARBA00023014"/>
    </source>
</evidence>
<dbReference type="EMBL" id="WNKU01000045">
    <property type="protein sequence ID" value="MTV50928.1"/>
    <property type="molecule type" value="Genomic_DNA"/>
</dbReference>
<dbReference type="SFLD" id="SFLDG01086">
    <property type="entry name" value="elongater_protein-like"/>
    <property type="match status" value="1"/>
</dbReference>
<dbReference type="PANTHER" id="PTHR11135">
    <property type="entry name" value="HISTONE ACETYLTRANSFERASE-RELATED"/>
    <property type="match status" value="1"/>
</dbReference>
<evidence type="ECO:0000313" key="9">
    <source>
        <dbReference type="Proteomes" id="UP000430670"/>
    </source>
</evidence>
<evidence type="ECO:0000313" key="8">
    <source>
        <dbReference type="EMBL" id="MTV50928.1"/>
    </source>
</evidence>